<dbReference type="InterPro" id="IPR006450">
    <property type="entry name" value="Phage_HK97_gp6-like"/>
</dbReference>
<protein>
    <submittedName>
        <fullName evidence="1">Phage gp6-like head-tail connector protein</fullName>
    </submittedName>
</protein>
<dbReference type="OrthoDB" id="5654at2"/>
<dbReference type="Proteomes" id="UP000217696">
    <property type="component" value="Chromosome"/>
</dbReference>
<gene>
    <name evidence="1" type="ORF">CB4_03140</name>
</gene>
<dbReference type="KEGG" id="asoc:CB4_03140"/>
<dbReference type="CDD" id="cd08054">
    <property type="entry name" value="gp6"/>
    <property type="match status" value="1"/>
</dbReference>
<accession>A0A0U5C947</accession>
<dbReference type="EMBL" id="AP017312">
    <property type="protein sequence ID" value="BAU28963.1"/>
    <property type="molecule type" value="Genomic_DNA"/>
</dbReference>
<sequence>MRLVSSPLAEPLSLAEAKTHLRVEYDEEDSLIQGLIRAAREYCENFQRRAYVSQVWELYLDRFPVQIETSRPPLLSVEAILYRDAEGMQHTLEQQAYIVDTAPEPGRILFKTAPTVALFPASPVTIRFVAGYAPVTTPTDDGGEHIDYVARVPDAVKQAMRLLIGHWYENREAVTIGQTPTTVPFAVEALLWQDRVF</sequence>
<dbReference type="Pfam" id="PF05135">
    <property type="entry name" value="Phage_connect_1"/>
    <property type="match status" value="1"/>
</dbReference>
<dbReference type="RefSeq" id="WP_096466654.1">
    <property type="nucleotide sequence ID" value="NZ_AP017312.1"/>
</dbReference>
<keyword evidence="2" id="KW-1185">Reference proteome</keyword>
<proteinExistence type="predicted"/>
<dbReference type="NCBIfam" id="TIGR01560">
    <property type="entry name" value="put_DNA_pack"/>
    <property type="match status" value="2"/>
</dbReference>
<dbReference type="InterPro" id="IPR021146">
    <property type="entry name" value="Phage_gp6-like_head-tail"/>
</dbReference>
<evidence type="ECO:0000313" key="1">
    <source>
        <dbReference type="EMBL" id="BAU28963.1"/>
    </source>
</evidence>
<name>A0A0U5C947_9BACL</name>
<dbReference type="NCBIfam" id="TIGR02215">
    <property type="entry name" value="phage_chp_gp8"/>
    <property type="match status" value="1"/>
</dbReference>
<dbReference type="Gene3D" id="1.10.3230.30">
    <property type="entry name" value="Phage gp6-like head-tail connector protein"/>
    <property type="match status" value="1"/>
</dbReference>
<reference evidence="1 2" key="1">
    <citation type="submission" date="2015-12" db="EMBL/GenBank/DDBJ databases">
        <title>Genome sequence of Aneurinibacillus soli.</title>
        <authorList>
            <person name="Lee J.S."/>
            <person name="Lee K.C."/>
            <person name="Kim K.K."/>
            <person name="Lee B.W."/>
        </authorList>
    </citation>
    <scope>NUCLEOTIDE SEQUENCE [LARGE SCALE GENOMIC DNA]</scope>
    <source>
        <strain evidence="1 2">CB4</strain>
    </source>
</reference>
<dbReference type="InterPro" id="IPR011738">
    <property type="entry name" value="Phage_CHP"/>
</dbReference>
<evidence type="ECO:0000313" key="2">
    <source>
        <dbReference type="Proteomes" id="UP000217696"/>
    </source>
</evidence>
<organism evidence="1 2">
    <name type="scientific">Aneurinibacillus soli</name>
    <dbReference type="NCBI Taxonomy" id="1500254"/>
    <lineage>
        <taxon>Bacteria</taxon>
        <taxon>Bacillati</taxon>
        <taxon>Bacillota</taxon>
        <taxon>Bacilli</taxon>
        <taxon>Bacillales</taxon>
        <taxon>Paenibacillaceae</taxon>
        <taxon>Aneurinibacillus group</taxon>
        <taxon>Aneurinibacillus</taxon>
    </lineage>
</organism>
<dbReference type="AlphaFoldDB" id="A0A0U5C947"/>